<protein>
    <submittedName>
        <fullName evidence="2">Uncharacterized protein</fullName>
    </submittedName>
</protein>
<keyword evidence="1" id="KW-0472">Membrane</keyword>
<organism evidence="2 3">
    <name type="scientific">Ruminococcus flavefaciens</name>
    <dbReference type="NCBI Taxonomy" id="1265"/>
    <lineage>
        <taxon>Bacteria</taxon>
        <taxon>Bacillati</taxon>
        <taxon>Bacillota</taxon>
        <taxon>Clostridia</taxon>
        <taxon>Eubacteriales</taxon>
        <taxon>Oscillospiraceae</taxon>
        <taxon>Ruminococcus</taxon>
    </lineage>
</organism>
<evidence type="ECO:0000313" key="2">
    <source>
        <dbReference type="EMBL" id="PWJ10996.1"/>
    </source>
</evidence>
<feature type="transmembrane region" description="Helical" evidence="1">
    <location>
        <begin position="111"/>
        <end position="127"/>
    </location>
</feature>
<accession>A0A315XWI4</accession>
<dbReference type="Proteomes" id="UP000245720">
    <property type="component" value="Unassembled WGS sequence"/>
</dbReference>
<reference evidence="2 3" key="1">
    <citation type="submission" date="2018-05" db="EMBL/GenBank/DDBJ databases">
        <title>The Hungate 1000. A catalogue of reference genomes from the rumen microbiome.</title>
        <authorList>
            <person name="Kelly W."/>
        </authorList>
    </citation>
    <scope>NUCLEOTIDE SEQUENCE [LARGE SCALE GENOMIC DNA]</scope>
    <source>
        <strain evidence="2 3">SAb67</strain>
    </source>
</reference>
<evidence type="ECO:0000313" key="3">
    <source>
        <dbReference type="Proteomes" id="UP000245720"/>
    </source>
</evidence>
<dbReference type="RefSeq" id="WP_146198191.1">
    <property type="nucleotide sequence ID" value="NZ_QGDI01000011.1"/>
</dbReference>
<keyword evidence="1" id="KW-0812">Transmembrane</keyword>
<sequence>MRLPSFIPRATKISREDMENATFNDRILKLDIPMKVFAVIVAVIVASALLMSSVSRSSVVTIGELILGILFFGMIVLLFVAEFISNTMVVMVDGKVAEIMSRKGGKAEGGLIFWAVLIFLWFLGLFLKDRGNDSGMHPFFAYVLVFILRQLYRCTVKPLGTFIAIWLRYKRCSQQVPSNFFREVNLFSDDPSGEGAIGVTIPVYSYCCNDQYYEVMIKDKEYLSDLRGEQPEFYADPKHPDRFFLYSYFKVDTLQAWNAMRSLLLIALFTSPYIIAFIKNIIK</sequence>
<proteinExistence type="predicted"/>
<name>A0A315XWI4_RUMFL</name>
<feature type="transmembrane region" description="Helical" evidence="1">
    <location>
        <begin position="66"/>
        <end position="90"/>
    </location>
</feature>
<dbReference type="AlphaFoldDB" id="A0A315XWI4"/>
<feature type="transmembrane region" description="Helical" evidence="1">
    <location>
        <begin position="263"/>
        <end position="282"/>
    </location>
</feature>
<evidence type="ECO:0000256" key="1">
    <source>
        <dbReference type="SAM" id="Phobius"/>
    </source>
</evidence>
<keyword evidence="1" id="KW-1133">Transmembrane helix</keyword>
<dbReference type="OrthoDB" id="1818634at2"/>
<gene>
    <name evidence="2" type="ORF">IE37_02643</name>
</gene>
<comment type="caution">
    <text evidence="2">The sequence shown here is derived from an EMBL/GenBank/DDBJ whole genome shotgun (WGS) entry which is preliminary data.</text>
</comment>
<feature type="transmembrane region" description="Helical" evidence="1">
    <location>
        <begin position="36"/>
        <end position="54"/>
    </location>
</feature>
<dbReference type="EMBL" id="QGDI01000011">
    <property type="protein sequence ID" value="PWJ10996.1"/>
    <property type="molecule type" value="Genomic_DNA"/>
</dbReference>